<reference evidence="1 2" key="1">
    <citation type="submission" date="2018-08" db="EMBL/GenBank/DDBJ databases">
        <title>A genome reference for cultivated species of the human gut microbiota.</title>
        <authorList>
            <person name="Zou Y."/>
            <person name="Xue W."/>
            <person name="Luo G."/>
        </authorList>
    </citation>
    <scope>NUCLEOTIDE SEQUENCE [LARGE SCALE GENOMIC DNA]</scope>
    <source>
        <strain evidence="1 2">AM28-23</strain>
    </source>
</reference>
<protein>
    <submittedName>
        <fullName evidence="1">SH3 domain-containing protein</fullName>
    </submittedName>
</protein>
<accession>A0A414EP26</accession>
<proteinExistence type="predicted"/>
<dbReference type="AlphaFoldDB" id="A0A414EP26"/>
<dbReference type="EMBL" id="QSKF01000009">
    <property type="protein sequence ID" value="RHE39050.1"/>
    <property type="molecule type" value="Genomic_DNA"/>
</dbReference>
<comment type="caution">
    <text evidence="1">The sequence shown here is derived from an EMBL/GenBank/DDBJ whole genome shotgun (WGS) entry which is preliminary data.</text>
</comment>
<dbReference type="Gene3D" id="2.30.30.40">
    <property type="entry name" value="SH3 Domains"/>
    <property type="match status" value="2"/>
</dbReference>
<sequence length="245" mass="27790">MKKNHTWIRQITRVLLTLMLTLVVSVPVMAEPKAVDVGTQLSNMYTVTVASGYLALRTEKAYRDANEIGQLYTGESVELEDASDSTYWYVYSSKYDKYGYVNRKYLANSSYECTVSVQSGYLALRNAKAFKSSNEIAKLYSGDIVQIADTSDDTYWLVYAPDFDKGGYVNKDYLVDRNPVIRKTVKVTSGYLALRSEMAYDDANEIGRLNTGDIVQIADSSDSTYWKVYSERLGKYGYVNKNYLQ</sequence>
<gene>
    <name evidence="1" type="ORF">DW740_11975</name>
</gene>
<dbReference type="Proteomes" id="UP000283745">
    <property type="component" value="Unassembled WGS sequence"/>
</dbReference>
<dbReference type="PROSITE" id="PS51781">
    <property type="entry name" value="SH3B"/>
    <property type="match status" value="2"/>
</dbReference>
<dbReference type="SMART" id="SM00287">
    <property type="entry name" value="SH3b"/>
    <property type="match status" value="2"/>
</dbReference>
<name>A0A414EP26_9FIRM</name>
<evidence type="ECO:0000313" key="2">
    <source>
        <dbReference type="Proteomes" id="UP000283745"/>
    </source>
</evidence>
<evidence type="ECO:0000313" key="1">
    <source>
        <dbReference type="EMBL" id="RHE39050.1"/>
    </source>
</evidence>
<dbReference type="InterPro" id="IPR003646">
    <property type="entry name" value="SH3-like_bac-type"/>
</dbReference>
<organism evidence="1 2">
    <name type="scientific">Blautia obeum</name>
    <dbReference type="NCBI Taxonomy" id="40520"/>
    <lineage>
        <taxon>Bacteria</taxon>
        <taxon>Bacillati</taxon>
        <taxon>Bacillota</taxon>
        <taxon>Clostridia</taxon>
        <taxon>Lachnospirales</taxon>
        <taxon>Lachnospiraceae</taxon>
        <taxon>Blautia</taxon>
    </lineage>
</organism>
<dbReference type="RefSeq" id="WP_118039397.1">
    <property type="nucleotide sequence ID" value="NZ_CABJFK010000009.1"/>
</dbReference>